<dbReference type="EMBL" id="LYVF01000099">
    <property type="protein sequence ID" value="OAT83700.1"/>
    <property type="molecule type" value="Genomic_DNA"/>
</dbReference>
<proteinExistence type="predicted"/>
<comment type="caution">
    <text evidence="3">The sequence shown here is derived from an EMBL/GenBank/DDBJ whole genome shotgun (WGS) entry which is preliminary data.</text>
</comment>
<dbReference type="InterPro" id="IPR027417">
    <property type="entry name" value="P-loop_NTPase"/>
</dbReference>
<dbReference type="STRING" id="1838280.A6M21_07640"/>
<sequence length="715" mass="77811">MAELFGGTDILSALGLAEKAKEGVYADISGWEGEQLLSTSYGLTVLPGSEREKQVDIEKAASFIGGFTSTFEVVVLDLGHLRKPGISGIAKTISLEKVILVTEPSQRCMIKRELIPDNFILVVNRKGVYHPRDMARFYGVDSWFEIPDDPKAVKKSVTHREPLVSCGKKIEAGMKKIVLAVLGETVPQGRVEHIISRFKRGTLASTEEMSETESVSGAETETIKTTNADFPIPDDFPVYGPGGCRTIDELIAANPTAAIVPADIPDLTGAIKALRRDFRLAAVPIIVQGRCDTGCCYQVGADECVDVLDAAAVERVRARAAKMREMWDKAARDNLTGLYNREFLLQYLAFQERRYRETGVPFSLLMADLDHFKRVNDTHGHDAGDAVLKQFAGFLAGGVRQVDLAARYGGEEFIVVFPSLEDAREIAERLCRGWAGHRIKLPAGQGISSTFSGGLAVMGRDAENAGELIKAADQAMYRAKGAGRNRVVAVGVEEPPVQQLLRQEQPAASKQKPQNKPKEAPPRSIETKRVPKVVTVWSPLPTGKTFVAANFAAVLTWKGYSVILVTSHNEIIWYKAKPVPLDRALNNPAQAWKLGGQCEEVTGVMLISGNIESTEDLIKLPCDVIIVDGNLNMADPDLMLEVINSGSKGNIKPLERRNAITVLNRTNGPAGDGDLIAIPERPVEAARGMKRGIPPVIYSKDLAEVFIKLEIAAGL</sequence>
<dbReference type="GO" id="GO:1902201">
    <property type="term" value="P:negative regulation of bacterial-type flagellum-dependent cell motility"/>
    <property type="evidence" value="ECO:0007669"/>
    <property type="project" value="TreeGrafter"/>
</dbReference>
<dbReference type="GO" id="GO:0052621">
    <property type="term" value="F:diguanylate cyclase activity"/>
    <property type="evidence" value="ECO:0007669"/>
    <property type="project" value="TreeGrafter"/>
</dbReference>
<evidence type="ECO:0000256" key="1">
    <source>
        <dbReference type="SAM" id="MobiDB-lite"/>
    </source>
</evidence>
<dbReference type="InterPro" id="IPR043128">
    <property type="entry name" value="Rev_trsase/Diguanyl_cyclase"/>
</dbReference>
<evidence type="ECO:0000259" key="2">
    <source>
        <dbReference type="PROSITE" id="PS50887"/>
    </source>
</evidence>
<dbReference type="PANTHER" id="PTHR45138:SF9">
    <property type="entry name" value="DIGUANYLATE CYCLASE DGCM-RELATED"/>
    <property type="match status" value="1"/>
</dbReference>
<dbReference type="InterPro" id="IPR000160">
    <property type="entry name" value="GGDEF_dom"/>
</dbReference>
<dbReference type="SUPFAM" id="SSF55073">
    <property type="entry name" value="Nucleotide cyclase"/>
    <property type="match status" value="1"/>
</dbReference>
<accession>A0A1B7LG26</accession>
<keyword evidence="4" id="KW-1185">Reference proteome</keyword>
<dbReference type="Gene3D" id="3.40.50.300">
    <property type="entry name" value="P-loop containing nucleotide triphosphate hydrolases"/>
    <property type="match status" value="1"/>
</dbReference>
<dbReference type="PANTHER" id="PTHR45138">
    <property type="entry name" value="REGULATORY COMPONENTS OF SENSORY TRANSDUCTION SYSTEM"/>
    <property type="match status" value="1"/>
</dbReference>
<dbReference type="Gene3D" id="3.30.70.270">
    <property type="match status" value="1"/>
</dbReference>
<organism evidence="3 4">
    <name type="scientific">Desulfotomaculum copahuensis</name>
    <dbReference type="NCBI Taxonomy" id="1838280"/>
    <lineage>
        <taxon>Bacteria</taxon>
        <taxon>Bacillati</taxon>
        <taxon>Bacillota</taxon>
        <taxon>Clostridia</taxon>
        <taxon>Eubacteriales</taxon>
        <taxon>Desulfotomaculaceae</taxon>
        <taxon>Desulfotomaculum</taxon>
    </lineage>
</organism>
<dbReference type="GO" id="GO:0043709">
    <property type="term" value="P:cell adhesion involved in single-species biofilm formation"/>
    <property type="evidence" value="ECO:0007669"/>
    <property type="project" value="TreeGrafter"/>
</dbReference>
<dbReference type="NCBIfam" id="TIGR00254">
    <property type="entry name" value="GGDEF"/>
    <property type="match status" value="1"/>
</dbReference>
<gene>
    <name evidence="3" type="ORF">A6M21_07640</name>
</gene>
<dbReference type="InterPro" id="IPR050469">
    <property type="entry name" value="Diguanylate_Cyclase"/>
</dbReference>
<feature type="region of interest" description="Disordered" evidence="1">
    <location>
        <begin position="503"/>
        <end position="527"/>
    </location>
</feature>
<dbReference type="Proteomes" id="UP000078532">
    <property type="component" value="Unassembled WGS sequence"/>
</dbReference>
<protein>
    <recommendedName>
        <fullName evidence="2">GGDEF domain-containing protein</fullName>
    </recommendedName>
</protein>
<dbReference type="CDD" id="cd01949">
    <property type="entry name" value="GGDEF"/>
    <property type="match status" value="1"/>
</dbReference>
<dbReference type="SMART" id="SM00267">
    <property type="entry name" value="GGDEF"/>
    <property type="match status" value="1"/>
</dbReference>
<dbReference type="AlphaFoldDB" id="A0A1B7LG26"/>
<name>A0A1B7LG26_9FIRM</name>
<evidence type="ECO:0000313" key="3">
    <source>
        <dbReference type="EMBL" id="OAT83700.1"/>
    </source>
</evidence>
<dbReference type="Pfam" id="PF00990">
    <property type="entry name" value="GGDEF"/>
    <property type="match status" value="1"/>
</dbReference>
<feature type="compositionally biased region" description="Basic and acidic residues" evidence="1">
    <location>
        <begin position="516"/>
        <end position="527"/>
    </location>
</feature>
<dbReference type="GO" id="GO:0005886">
    <property type="term" value="C:plasma membrane"/>
    <property type="evidence" value="ECO:0007669"/>
    <property type="project" value="TreeGrafter"/>
</dbReference>
<dbReference type="PROSITE" id="PS50887">
    <property type="entry name" value="GGDEF"/>
    <property type="match status" value="1"/>
</dbReference>
<dbReference type="InterPro" id="IPR029787">
    <property type="entry name" value="Nucleotide_cyclase"/>
</dbReference>
<feature type="domain" description="GGDEF" evidence="2">
    <location>
        <begin position="360"/>
        <end position="492"/>
    </location>
</feature>
<reference evidence="3 4" key="1">
    <citation type="submission" date="2016-04" db="EMBL/GenBank/DDBJ databases">
        <authorList>
            <person name="Evans L.H."/>
            <person name="Alamgir A."/>
            <person name="Owens N."/>
            <person name="Weber N.D."/>
            <person name="Virtaneva K."/>
            <person name="Barbian K."/>
            <person name="Babar A."/>
            <person name="Rosenke K."/>
        </authorList>
    </citation>
    <scope>NUCLEOTIDE SEQUENCE [LARGE SCALE GENOMIC DNA]</scope>
    <source>
        <strain evidence="3 4">LMa1</strain>
    </source>
</reference>
<dbReference type="FunFam" id="3.30.70.270:FF:000001">
    <property type="entry name" value="Diguanylate cyclase domain protein"/>
    <property type="match status" value="1"/>
</dbReference>
<evidence type="ECO:0000313" key="4">
    <source>
        <dbReference type="Proteomes" id="UP000078532"/>
    </source>
</evidence>
<feature type="compositionally biased region" description="Polar residues" evidence="1">
    <location>
        <begin position="503"/>
        <end position="514"/>
    </location>
</feature>